<dbReference type="EMBL" id="LT607733">
    <property type="protein sequence ID" value="SCG15539.1"/>
    <property type="molecule type" value="Genomic_DNA"/>
</dbReference>
<accession>A0A1C5G6Q6</accession>
<feature type="region of interest" description="Disordered" evidence="1">
    <location>
        <begin position="73"/>
        <end position="130"/>
    </location>
</feature>
<gene>
    <name evidence="2" type="ORF">GA0070610_1773</name>
</gene>
<sequence length="130" mass="13382">MTVRLPDVIPNLSRGVMYRHCVEVYLRHQPGPMGTCLCGQVGCRSRYNASVVIEAAGVNPASVTAADAAPQLWHERPVPSADPAGGAGSVQEPAYPTGIASGSDAARPALAGGWAAQPHPPATGHHGAER</sequence>
<organism evidence="2 3">
    <name type="scientific">Micromonospora echinofusca</name>
    <dbReference type="NCBI Taxonomy" id="47858"/>
    <lineage>
        <taxon>Bacteria</taxon>
        <taxon>Bacillati</taxon>
        <taxon>Actinomycetota</taxon>
        <taxon>Actinomycetes</taxon>
        <taxon>Micromonosporales</taxon>
        <taxon>Micromonosporaceae</taxon>
        <taxon>Micromonospora</taxon>
    </lineage>
</organism>
<keyword evidence="3" id="KW-1185">Reference proteome</keyword>
<evidence type="ECO:0000313" key="3">
    <source>
        <dbReference type="Proteomes" id="UP000198251"/>
    </source>
</evidence>
<dbReference type="AlphaFoldDB" id="A0A1C5G6Q6"/>
<protein>
    <submittedName>
        <fullName evidence="2">Uncharacterized protein</fullName>
    </submittedName>
</protein>
<name>A0A1C5G6Q6_MICEH</name>
<evidence type="ECO:0000256" key="1">
    <source>
        <dbReference type="SAM" id="MobiDB-lite"/>
    </source>
</evidence>
<proteinExistence type="predicted"/>
<feature type="compositionally biased region" description="Low complexity" evidence="1">
    <location>
        <begin position="105"/>
        <end position="116"/>
    </location>
</feature>
<dbReference type="Proteomes" id="UP000198251">
    <property type="component" value="Chromosome I"/>
</dbReference>
<reference evidence="2 3" key="1">
    <citation type="submission" date="2016-06" db="EMBL/GenBank/DDBJ databases">
        <authorList>
            <person name="Kjaerup R.B."/>
            <person name="Dalgaard T.S."/>
            <person name="Juul-Madsen H.R."/>
        </authorList>
    </citation>
    <scope>NUCLEOTIDE SEQUENCE [LARGE SCALE GENOMIC DNA]</scope>
    <source>
        <strain evidence="2 3">DSM 43913</strain>
    </source>
</reference>
<evidence type="ECO:0000313" key="2">
    <source>
        <dbReference type="EMBL" id="SCG15539.1"/>
    </source>
</evidence>